<feature type="region of interest" description="Disordered" evidence="3">
    <location>
        <begin position="1"/>
        <end position="47"/>
    </location>
</feature>
<evidence type="ECO:0000256" key="2">
    <source>
        <dbReference type="ARBA" id="ARBA00019138"/>
    </source>
</evidence>
<evidence type="ECO:0000259" key="4">
    <source>
        <dbReference type="PROSITE" id="PS51279"/>
    </source>
</evidence>
<dbReference type="AlphaFoldDB" id="A0A0W4ZKQ2"/>
<dbReference type="OrthoDB" id="445677at2759"/>
<accession>A0A0W4ZKQ2</accession>
<dbReference type="PANTHER" id="PTHR48407:SF1">
    <property type="entry name" value="CRANIOFACIAL DEVELOPMENT PROTEIN 1"/>
    <property type="match status" value="1"/>
</dbReference>
<organism evidence="5 6">
    <name type="scientific">Pneumocystis carinii (strain B80)</name>
    <name type="common">Rat pneumocystis pneumonia agent</name>
    <name type="synonym">Pneumocystis carinii f. sp. carinii</name>
    <dbReference type="NCBI Taxonomy" id="1408658"/>
    <lineage>
        <taxon>Eukaryota</taxon>
        <taxon>Fungi</taxon>
        <taxon>Dikarya</taxon>
        <taxon>Ascomycota</taxon>
        <taxon>Taphrinomycotina</taxon>
        <taxon>Pneumocystomycetes</taxon>
        <taxon>Pneumocystaceae</taxon>
        <taxon>Pneumocystis</taxon>
    </lineage>
</organism>
<evidence type="ECO:0000256" key="3">
    <source>
        <dbReference type="SAM" id="MobiDB-lite"/>
    </source>
</evidence>
<proteinExistence type="inferred from homology"/>
<evidence type="ECO:0000313" key="6">
    <source>
        <dbReference type="Proteomes" id="UP000054454"/>
    </source>
</evidence>
<dbReference type="Pfam" id="PF07572">
    <property type="entry name" value="BCNT"/>
    <property type="match status" value="1"/>
</dbReference>
<feature type="compositionally biased region" description="Acidic residues" evidence="3">
    <location>
        <begin position="15"/>
        <end position="31"/>
    </location>
</feature>
<dbReference type="PANTHER" id="PTHR48407">
    <property type="entry name" value="CRANIOFACIAL DEVELOPMENT PROTEIN 1"/>
    <property type="match status" value="1"/>
</dbReference>
<gene>
    <name evidence="5" type="ORF">T552_01586</name>
</gene>
<evidence type="ECO:0000256" key="1">
    <source>
        <dbReference type="ARBA" id="ARBA00010465"/>
    </source>
</evidence>
<protein>
    <recommendedName>
        <fullName evidence="2">SWR1-complex protein 5</fullName>
    </recommendedName>
</protein>
<evidence type="ECO:0000313" key="5">
    <source>
        <dbReference type="EMBL" id="KTW28956.1"/>
    </source>
</evidence>
<name>A0A0W4ZKQ2_PNEC8</name>
<dbReference type="GO" id="GO:0000812">
    <property type="term" value="C:Swr1 complex"/>
    <property type="evidence" value="ECO:0007669"/>
    <property type="project" value="TreeGrafter"/>
</dbReference>
<comment type="similarity">
    <text evidence="1">Belongs to the SWC5 family.</text>
</comment>
<dbReference type="InterPro" id="IPR011421">
    <property type="entry name" value="BCNT-C"/>
</dbReference>
<dbReference type="Proteomes" id="UP000054454">
    <property type="component" value="Unassembled WGS sequence"/>
</dbReference>
<feature type="domain" description="BCNT-C" evidence="4">
    <location>
        <begin position="169"/>
        <end position="244"/>
    </location>
</feature>
<sequence length="244" mass="27922">MSQASVEESNKNSDNEDEFSDDDFILEEGGSEYDSKSSGSESDACYDSGDKKVIDLYKKKKDDKELSYENYNGVKTRSQRNRNEKVFTSAPESCQINVDDIWDSMNKKEPSNKVDYGSYNTSEEKVKISRIYEFAGKVETEEKYVPKDSLEAKAHISSLNDSKTTLPPLRKSTKRMSSLEISNSKPVKLNTLEKSRLDWAKFVDKEGISDELKNASKDGYMDKQLFLQVAEERMIKNIKENMKK</sequence>
<dbReference type="PROSITE" id="PS51279">
    <property type="entry name" value="BCNT_C"/>
    <property type="match status" value="1"/>
</dbReference>
<comment type="caution">
    <text evidence="5">The sequence shown here is derived from an EMBL/GenBank/DDBJ whole genome shotgun (WGS) entry which is preliminary data.</text>
</comment>
<reference evidence="6" key="1">
    <citation type="journal article" date="2016" name="Nat. Commun.">
        <title>Genome analysis of three Pneumocystis species reveals adaptation mechanisms to life exclusively in mammalian hosts.</title>
        <authorList>
            <person name="Ma L."/>
            <person name="Chen Z."/>
            <person name="Huang D.W."/>
            <person name="Kutty G."/>
            <person name="Ishihara M."/>
            <person name="Wang H."/>
            <person name="Abouelleil A."/>
            <person name="Bishop L."/>
            <person name="Davey E."/>
            <person name="Deng R."/>
            <person name="Deng X."/>
            <person name="Fan L."/>
            <person name="Fantoni G."/>
            <person name="Fitzgerald M."/>
            <person name="Gogineni E."/>
            <person name="Goldberg J.M."/>
            <person name="Handley G."/>
            <person name="Hu X."/>
            <person name="Huber C."/>
            <person name="Jiao X."/>
            <person name="Jones K."/>
            <person name="Levin J.Z."/>
            <person name="Liu Y."/>
            <person name="Macdonald P."/>
            <person name="Melnikov A."/>
            <person name="Raley C."/>
            <person name="Sassi M."/>
            <person name="Sherman B.T."/>
            <person name="Song X."/>
            <person name="Sykes S."/>
            <person name="Tran B."/>
            <person name="Walsh L."/>
            <person name="Xia Y."/>
            <person name="Yang J."/>
            <person name="Young S."/>
            <person name="Zeng Q."/>
            <person name="Zheng X."/>
            <person name="Stephens R."/>
            <person name="Nusbaum C."/>
            <person name="Birren B.W."/>
            <person name="Azadi P."/>
            <person name="Lempicki R.A."/>
            <person name="Cuomo C.A."/>
            <person name="Kovacs J.A."/>
        </authorList>
    </citation>
    <scope>NUCLEOTIDE SEQUENCE [LARGE SCALE GENOMIC DNA]</scope>
    <source>
        <strain evidence="6">B80</strain>
    </source>
</reference>
<dbReference type="GeneID" id="28936368"/>
<dbReference type="RefSeq" id="XP_018226323.1">
    <property type="nucleotide sequence ID" value="XM_018370165.1"/>
</dbReference>
<feature type="region of interest" description="Disordered" evidence="3">
    <location>
        <begin position="161"/>
        <end position="181"/>
    </location>
</feature>
<dbReference type="VEuPathDB" id="FungiDB:T552_01586"/>
<dbReference type="EMBL" id="LFVZ01000006">
    <property type="protein sequence ID" value="KTW28956.1"/>
    <property type="molecule type" value="Genomic_DNA"/>
</dbReference>
<dbReference type="InterPro" id="IPR027124">
    <property type="entry name" value="Swc5/CFDP1/2"/>
</dbReference>
<keyword evidence="6" id="KW-1185">Reference proteome</keyword>